<protein>
    <submittedName>
        <fullName evidence="4">Sec1 protein</fullName>
    </submittedName>
</protein>
<dbReference type="Gene3D" id="3.90.830.10">
    <property type="entry name" value="Syntaxin Binding Protein 1, Chain A, domain 2"/>
    <property type="match status" value="1"/>
</dbReference>
<feature type="region of interest" description="Disordered" evidence="3">
    <location>
        <begin position="670"/>
        <end position="719"/>
    </location>
</feature>
<comment type="similarity">
    <text evidence="1">Belongs to the STXBP/unc-18/SEC1 family.</text>
</comment>
<proteinExistence type="inferred from homology"/>
<dbReference type="InterPro" id="IPR036045">
    <property type="entry name" value="Sec1-like_sf"/>
</dbReference>
<sequence>MSLFEVQKNAFIADLKKFRASHRHLIVDDTTYPIIEKLFNDDVLNYVYTCKKIDGERSKNRDSALYLLDPTRNFSINCLAADFSNGQRYKDTVVMFMPGPYELFWKDLTTNKNFSNSLLMQKTPHIVDYLSFVPLEPRVFVTGNFHSIPVYYNSMKHGKNYYQYQIDTALNSMMGLCTLTNEYPIVRYYNSKVSKELAHRFQEKLDKYYREHPDIIPINSKTVFLITDRTMDMFGPVCHYQYYRSQIFDLLDDVEIERDVDPSAKYSYIAQTGEGTVKKTLFFNETDPIYMELKDLTIDKATEHIKNLYKELKIEDEKFTGKNLETANGLRHALVNKDIHAERKALITGHYNLCAKMWDILEKEHLGDIMTFENLCAAGLGPVEKLKVPVTDGLVQLLNNPQINVYNKIRMLVAYSIYRGGIIKADLEKLLQFSMPEKANNVMKLFQNLQSIGFTVIKEKLGVPVTKDKTYFGVEDTEVQMKIYTPSYSNIISKLVYNKLSEFYTTKTIDTKGYADEDDESLKTFPFVKAGPTPMEMEGMNTVRNQPKWKSSKNSNDASRQKLILFCAGGLTPSELSSISSLENELNRNIIIGTDEIYTVWDMLGDITLIQDDEFDFPLKQKMEKKPIPQFLYDDSTDPAIVQKQLQEQQQRQQQQQLQQQKLNAKATEYQSLANESTSKHHHKLGFSLHGRKKSESNSGEGEEKKKKSMMKKFKNLNF</sequence>
<evidence type="ECO:0000313" key="5">
    <source>
        <dbReference type="Proteomes" id="UP001378960"/>
    </source>
</evidence>
<feature type="compositionally biased region" description="Basic residues" evidence="3">
    <location>
        <begin position="707"/>
        <end position="719"/>
    </location>
</feature>
<dbReference type="PANTHER" id="PTHR11679">
    <property type="entry name" value="VESICLE PROTEIN SORTING-ASSOCIATED"/>
    <property type="match status" value="1"/>
</dbReference>
<dbReference type="InterPro" id="IPR027482">
    <property type="entry name" value="Sec1-like_dom2"/>
</dbReference>
<name>A0AAV5R4L8_PICKL</name>
<keyword evidence="2" id="KW-0175">Coiled coil</keyword>
<accession>A0AAV5R4L8</accession>
<feature type="compositionally biased region" description="Basic residues" evidence="3">
    <location>
        <begin position="680"/>
        <end position="693"/>
    </location>
</feature>
<dbReference type="Pfam" id="PF00995">
    <property type="entry name" value="Sec1"/>
    <property type="match status" value="1"/>
</dbReference>
<dbReference type="Gene3D" id="1.25.40.60">
    <property type="match status" value="1"/>
</dbReference>
<dbReference type="GO" id="GO:0016192">
    <property type="term" value="P:vesicle-mediated transport"/>
    <property type="evidence" value="ECO:0007669"/>
    <property type="project" value="InterPro"/>
</dbReference>
<dbReference type="AlphaFoldDB" id="A0AAV5R4L8"/>
<organism evidence="4 5">
    <name type="scientific">Pichia kluyveri</name>
    <name type="common">Yeast</name>
    <dbReference type="NCBI Taxonomy" id="36015"/>
    <lineage>
        <taxon>Eukaryota</taxon>
        <taxon>Fungi</taxon>
        <taxon>Dikarya</taxon>
        <taxon>Ascomycota</taxon>
        <taxon>Saccharomycotina</taxon>
        <taxon>Pichiomycetes</taxon>
        <taxon>Pichiales</taxon>
        <taxon>Pichiaceae</taxon>
        <taxon>Pichia</taxon>
    </lineage>
</organism>
<evidence type="ECO:0000313" key="4">
    <source>
        <dbReference type="EMBL" id="GMM46247.1"/>
    </source>
</evidence>
<evidence type="ECO:0000256" key="2">
    <source>
        <dbReference type="SAM" id="Coils"/>
    </source>
</evidence>
<dbReference type="InterPro" id="IPR043127">
    <property type="entry name" value="Sec-1-like_dom3a"/>
</dbReference>
<reference evidence="4 5" key="1">
    <citation type="journal article" date="2023" name="Elife">
        <title>Identification of key yeast species and microbe-microbe interactions impacting larval growth of Drosophila in the wild.</title>
        <authorList>
            <person name="Mure A."/>
            <person name="Sugiura Y."/>
            <person name="Maeda R."/>
            <person name="Honda K."/>
            <person name="Sakurai N."/>
            <person name="Takahashi Y."/>
            <person name="Watada M."/>
            <person name="Katoh T."/>
            <person name="Gotoh A."/>
            <person name="Gotoh Y."/>
            <person name="Taniguchi I."/>
            <person name="Nakamura K."/>
            <person name="Hayashi T."/>
            <person name="Katayama T."/>
            <person name="Uemura T."/>
            <person name="Hattori Y."/>
        </authorList>
    </citation>
    <scope>NUCLEOTIDE SEQUENCE [LARGE SCALE GENOMIC DNA]</scope>
    <source>
        <strain evidence="4 5">PK-24</strain>
    </source>
</reference>
<dbReference type="EMBL" id="BTGB01000003">
    <property type="protein sequence ID" value="GMM46247.1"/>
    <property type="molecule type" value="Genomic_DNA"/>
</dbReference>
<dbReference type="Gene3D" id="3.40.50.1910">
    <property type="match status" value="1"/>
</dbReference>
<feature type="coiled-coil region" evidence="2">
    <location>
        <begin position="641"/>
        <end position="668"/>
    </location>
</feature>
<evidence type="ECO:0000256" key="1">
    <source>
        <dbReference type="ARBA" id="ARBA00009884"/>
    </source>
</evidence>
<dbReference type="PIRSF" id="PIRSF005715">
    <property type="entry name" value="VPS45_Sec1"/>
    <property type="match status" value="1"/>
</dbReference>
<dbReference type="SUPFAM" id="SSF56815">
    <property type="entry name" value="Sec1/munc18-like (SM) proteins"/>
    <property type="match status" value="1"/>
</dbReference>
<evidence type="ECO:0000256" key="3">
    <source>
        <dbReference type="SAM" id="MobiDB-lite"/>
    </source>
</evidence>
<keyword evidence="5" id="KW-1185">Reference proteome</keyword>
<comment type="caution">
    <text evidence="4">The sequence shown here is derived from an EMBL/GenBank/DDBJ whole genome shotgun (WGS) entry which is preliminary data.</text>
</comment>
<dbReference type="Proteomes" id="UP001378960">
    <property type="component" value="Unassembled WGS sequence"/>
</dbReference>
<dbReference type="InterPro" id="IPR001619">
    <property type="entry name" value="Sec1-like"/>
</dbReference>
<gene>
    <name evidence="4" type="ORF">DAPK24_028220</name>
</gene>